<dbReference type="OrthoDB" id="6430772at2"/>
<dbReference type="InterPro" id="IPR023772">
    <property type="entry name" value="DNA-bd_HTH_TetR-type_CS"/>
</dbReference>
<dbReference type="InterPro" id="IPR036271">
    <property type="entry name" value="Tet_transcr_reg_TetR-rel_C_sf"/>
</dbReference>
<evidence type="ECO:0000256" key="2">
    <source>
        <dbReference type="PROSITE-ProRule" id="PRU00335"/>
    </source>
</evidence>
<evidence type="ECO:0000256" key="1">
    <source>
        <dbReference type="ARBA" id="ARBA00023125"/>
    </source>
</evidence>
<dbReference type="Pfam" id="PF16295">
    <property type="entry name" value="TetR_C_10"/>
    <property type="match status" value="1"/>
</dbReference>
<feature type="domain" description="HTH tetR-type" evidence="3">
    <location>
        <begin position="6"/>
        <end position="66"/>
    </location>
</feature>
<comment type="caution">
    <text evidence="4">The sequence shown here is derived from an EMBL/GenBank/DDBJ whole genome shotgun (WGS) entry which is preliminary data.</text>
</comment>
<name>A0A5D8ZEX4_9FLAO</name>
<dbReference type="AlphaFoldDB" id="A0A5D8ZEX4"/>
<gene>
    <name evidence="4" type="ORF">FW781_17545</name>
</gene>
<accession>A0A5D8ZEX4</accession>
<dbReference type="InterPro" id="IPR001647">
    <property type="entry name" value="HTH_TetR"/>
</dbReference>
<reference evidence="4 5" key="1">
    <citation type="submission" date="2019-08" db="EMBL/GenBank/DDBJ databases">
        <title>Draft genome sequence of Chryseobacterium sp. Gsoil 183.</title>
        <authorList>
            <person name="Im W.-T."/>
        </authorList>
    </citation>
    <scope>NUCLEOTIDE SEQUENCE [LARGE SCALE GENOMIC DNA]</scope>
    <source>
        <strain evidence="4 5">Gsoil 183</strain>
    </source>
</reference>
<dbReference type="PROSITE" id="PS01081">
    <property type="entry name" value="HTH_TETR_1"/>
    <property type="match status" value="1"/>
</dbReference>
<feature type="DNA-binding region" description="H-T-H motif" evidence="2">
    <location>
        <begin position="29"/>
        <end position="48"/>
    </location>
</feature>
<dbReference type="InterPro" id="IPR009057">
    <property type="entry name" value="Homeodomain-like_sf"/>
</dbReference>
<sequence>MQGEKLDKKTQIVKTALRLFSEQGLQQTSMAQLSKESGVAVGTMYLHFKSKDELVEGLFLHIQEAFGKAIDLSDSEMKASYKDRFFILGRKVHHYYVNNPAHFFVVNTLNYSPYISKEITELGRTYYQQSVDLMAEGLENGSFQPINIVLLIRFIYNAVIALVQVQLKDNVEVTEHMIDQNIERIWKAIT</sequence>
<dbReference type="InterPro" id="IPR032551">
    <property type="entry name" value="BscR_C"/>
</dbReference>
<evidence type="ECO:0000313" key="5">
    <source>
        <dbReference type="Proteomes" id="UP000323884"/>
    </source>
</evidence>
<dbReference type="EMBL" id="VTRU01000005">
    <property type="protein sequence ID" value="TZF93498.1"/>
    <property type="molecule type" value="Genomic_DNA"/>
</dbReference>
<dbReference type="GO" id="GO:0003677">
    <property type="term" value="F:DNA binding"/>
    <property type="evidence" value="ECO:0007669"/>
    <property type="project" value="UniProtKB-UniRule"/>
</dbReference>
<protein>
    <submittedName>
        <fullName evidence="4">TetR/AcrR family transcriptional regulator</fullName>
    </submittedName>
</protein>
<organism evidence="4 5">
    <name type="scientific">Chryseobacterium panacisoli</name>
    <dbReference type="NCBI Taxonomy" id="1807141"/>
    <lineage>
        <taxon>Bacteria</taxon>
        <taxon>Pseudomonadati</taxon>
        <taxon>Bacteroidota</taxon>
        <taxon>Flavobacteriia</taxon>
        <taxon>Flavobacteriales</taxon>
        <taxon>Weeksellaceae</taxon>
        <taxon>Chryseobacterium group</taxon>
        <taxon>Chryseobacterium</taxon>
    </lineage>
</organism>
<dbReference type="SUPFAM" id="SSF48498">
    <property type="entry name" value="Tetracyclin repressor-like, C-terminal domain"/>
    <property type="match status" value="1"/>
</dbReference>
<dbReference type="Pfam" id="PF00440">
    <property type="entry name" value="TetR_N"/>
    <property type="match status" value="1"/>
</dbReference>
<dbReference type="SUPFAM" id="SSF46689">
    <property type="entry name" value="Homeodomain-like"/>
    <property type="match status" value="1"/>
</dbReference>
<dbReference type="InterPro" id="IPR050624">
    <property type="entry name" value="HTH-type_Tx_Regulator"/>
</dbReference>
<dbReference type="PANTHER" id="PTHR43479:SF11">
    <property type="entry name" value="ACREF_ENVCD OPERON REPRESSOR-RELATED"/>
    <property type="match status" value="1"/>
</dbReference>
<dbReference type="PROSITE" id="PS50977">
    <property type="entry name" value="HTH_TETR_2"/>
    <property type="match status" value="1"/>
</dbReference>
<dbReference type="PRINTS" id="PR00455">
    <property type="entry name" value="HTHTETR"/>
</dbReference>
<keyword evidence="5" id="KW-1185">Reference proteome</keyword>
<dbReference type="Gene3D" id="1.10.357.10">
    <property type="entry name" value="Tetracycline Repressor, domain 2"/>
    <property type="match status" value="1"/>
</dbReference>
<proteinExistence type="predicted"/>
<dbReference type="RefSeq" id="WP_149388599.1">
    <property type="nucleotide sequence ID" value="NZ_VTRU01000005.1"/>
</dbReference>
<keyword evidence="1 2" id="KW-0238">DNA-binding</keyword>
<dbReference type="Proteomes" id="UP000323884">
    <property type="component" value="Unassembled WGS sequence"/>
</dbReference>
<dbReference type="PANTHER" id="PTHR43479">
    <property type="entry name" value="ACREF/ENVCD OPERON REPRESSOR-RELATED"/>
    <property type="match status" value="1"/>
</dbReference>
<evidence type="ECO:0000259" key="3">
    <source>
        <dbReference type="PROSITE" id="PS50977"/>
    </source>
</evidence>
<evidence type="ECO:0000313" key="4">
    <source>
        <dbReference type="EMBL" id="TZF93498.1"/>
    </source>
</evidence>